<evidence type="ECO:0000313" key="2">
    <source>
        <dbReference type="Proteomes" id="UP000248012"/>
    </source>
</evidence>
<protein>
    <submittedName>
        <fullName evidence="1">DUF1284 domain-containing protein</fullName>
    </submittedName>
</protein>
<proteinExistence type="predicted"/>
<dbReference type="Pfam" id="PF06935">
    <property type="entry name" value="DUF1284"/>
    <property type="match status" value="1"/>
</dbReference>
<sequence length="138" mass="15076">MTIHLRAHHLLCILTYIGRGYTPAFTDNMTVIAGRISAGESIEIVEGPDEICAPRLAEANAHCFNDSVHNRDLQAAKDVGEVLQMPVHTGAKLSLDKDTLKRLRTAFAQDQVRSACHNCQWGELCTSISKNGYEGAIA</sequence>
<name>A0A2V4NEX3_9RHOB</name>
<evidence type="ECO:0000313" key="1">
    <source>
        <dbReference type="EMBL" id="PYC48903.1"/>
    </source>
</evidence>
<dbReference type="AlphaFoldDB" id="A0A2V4NEX3"/>
<gene>
    <name evidence="1" type="ORF">DI396_02140</name>
</gene>
<dbReference type="RefSeq" id="WP_110794482.1">
    <property type="nucleotide sequence ID" value="NZ_KZ826481.1"/>
</dbReference>
<comment type="caution">
    <text evidence="1">The sequence shown here is derived from an EMBL/GenBank/DDBJ whole genome shotgun (WGS) entry which is preliminary data.</text>
</comment>
<keyword evidence="2" id="KW-1185">Reference proteome</keyword>
<dbReference type="InterPro" id="IPR009702">
    <property type="entry name" value="DUF1284"/>
</dbReference>
<dbReference type="OrthoDB" id="6195504at2"/>
<accession>A0A2V4NEX3</accession>
<dbReference type="EMBL" id="QFVT01000002">
    <property type="protein sequence ID" value="PYC48903.1"/>
    <property type="molecule type" value="Genomic_DNA"/>
</dbReference>
<reference evidence="1 2" key="1">
    <citation type="submission" date="2018-05" db="EMBL/GenBank/DDBJ databases">
        <title>Oceanovita maritima gen. nov., sp. nov., a marine bacterium in the family Rhodobacteraceae isolated from surface seawater of Lundu port Xiamen, China.</title>
        <authorList>
            <person name="Hetharua B.H."/>
            <person name="Min D."/>
            <person name="Liao H."/>
            <person name="Tian Y."/>
        </authorList>
    </citation>
    <scope>NUCLEOTIDE SEQUENCE [LARGE SCALE GENOMIC DNA]</scope>
    <source>
        <strain evidence="1 2">FSX-11</strain>
    </source>
</reference>
<organism evidence="1 2">
    <name type="scientific">Litorivita pollutaquae</name>
    <dbReference type="NCBI Taxonomy" id="2200892"/>
    <lineage>
        <taxon>Bacteria</taxon>
        <taxon>Pseudomonadati</taxon>
        <taxon>Pseudomonadota</taxon>
        <taxon>Alphaproteobacteria</taxon>
        <taxon>Rhodobacterales</taxon>
        <taxon>Paracoccaceae</taxon>
        <taxon>Litorivita</taxon>
    </lineage>
</organism>
<dbReference type="Proteomes" id="UP000248012">
    <property type="component" value="Unassembled WGS sequence"/>
</dbReference>